<name>A6KNT5_RAT</name>
<dbReference type="EMBL" id="CH474076">
    <property type="protein sequence ID" value="EDL87980.1"/>
    <property type="molecule type" value="Genomic_DNA"/>
</dbReference>
<sequence length="24" mass="2822">MCRNILKINKLPSEKVCYILKGEE</sequence>
<dbReference type="AlphaFoldDB" id="A6KNT5"/>
<reference evidence="2" key="1">
    <citation type="submission" date="2005-09" db="EMBL/GenBank/DDBJ databases">
        <authorList>
            <person name="Mural R.J."/>
            <person name="Li P.W."/>
            <person name="Adams M.D."/>
            <person name="Amanatides P.G."/>
            <person name="Baden-Tillson H."/>
            <person name="Barnstead M."/>
            <person name="Chin S.H."/>
            <person name="Dew I."/>
            <person name="Evans C.A."/>
            <person name="Ferriera S."/>
            <person name="Flanigan M."/>
            <person name="Fosler C."/>
            <person name="Glodek A."/>
            <person name="Gu Z."/>
            <person name="Holt R.A."/>
            <person name="Jennings D."/>
            <person name="Kraft C.L."/>
            <person name="Lu F."/>
            <person name="Nguyen T."/>
            <person name="Nusskern D.R."/>
            <person name="Pfannkoch C.M."/>
            <person name="Sitter C."/>
            <person name="Sutton G.G."/>
            <person name="Venter J.C."/>
            <person name="Wang Z."/>
            <person name="Woodage T."/>
            <person name="Zheng X.H."/>
            <person name="Zhong F."/>
        </authorList>
    </citation>
    <scope>NUCLEOTIDE SEQUENCE [LARGE SCALE GENOMIC DNA]</scope>
    <source>
        <strain>BN</strain>
        <strain evidence="2">Sprague-Dawley</strain>
    </source>
</reference>
<organism evidence="1 2">
    <name type="scientific">Rattus norvegicus</name>
    <name type="common">Rat</name>
    <dbReference type="NCBI Taxonomy" id="10116"/>
    <lineage>
        <taxon>Eukaryota</taxon>
        <taxon>Metazoa</taxon>
        <taxon>Chordata</taxon>
        <taxon>Craniata</taxon>
        <taxon>Vertebrata</taxon>
        <taxon>Euteleostomi</taxon>
        <taxon>Mammalia</taxon>
        <taxon>Eutheria</taxon>
        <taxon>Euarchontoglires</taxon>
        <taxon>Glires</taxon>
        <taxon>Rodentia</taxon>
        <taxon>Myomorpha</taxon>
        <taxon>Muroidea</taxon>
        <taxon>Muridae</taxon>
        <taxon>Murinae</taxon>
        <taxon>Rattus</taxon>
    </lineage>
</organism>
<dbReference type="Proteomes" id="UP000234681">
    <property type="component" value="Chromosome X"/>
</dbReference>
<evidence type="ECO:0000313" key="2">
    <source>
        <dbReference type="Proteomes" id="UP000234681"/>
    </source>
</evidence>
<accession>A6KNT5</accession>
<gene>
    <name evidence="1 3" type="primary">Morf4l2</name>
    <name evidence="1" type="ORF">rCG_56873</name>
</gene>
<evidence type="ECO:0000313" key="3">
    <source>
        <dbReference type="RGD" id="1359471"/>
    </source>
</evidence>
<protein>
    <submittedName>
        <fullName evidence="1">Mortality factor 4 like 2, isoform CRA_d</fullName>
    </submittedName>
</protein>
<proteinExistence type="predicted"/>
<dbReference type="RGD" id="1359471">
    <property type="gene designation" value="Morf4l2"/>
</dbReference>
<evidence type="ECO:0000313" key="1">
    <source>
        <dbReference type="EMBL" id="EDL87980.1"/>
    </source>
</evidence>